<evidence type="ECO:0000259" key="1">
    <source>
        <dbReference type="PROSITE" id="PS50195"/>
    </source>
</evidence>
<gene>
    <name evidence="2" type="primary">VPS17</name>
    <name evidence="2" type="ORF">IWQ62_001334</name>
</gene>
<feature type="domain" description="PX" evidence="1">
    <location>
        <begin position="16"/>
        <end position="162"/>
    </location>
</feature>
<dbReference type="GO" id="GO:0032266">
    <property type="term" value="F:phosphatidylinositol-3-phosphate binding"/>
    <property type="evidence" value="ECO:0007669"/>
    <property type="project" value="TreeGrafter"/>
</dbReference>
<dbReference type="InterPro" id="IPR036871">
    <property type="entry name" value="PX_dom_sf"/>
</dbReference>
<dbReference type="InterPro" id="IPR001683">
    <property type="entry name" value="PX_dom"/>
</dbReference>
<dbReference type="InterPro" id="IPR015404">
    <property type="entry name" value="Vps5_C"/>
</dbReference>
<dbReference type="GO" id="GO:0005768">
    <property type="term" value="C:endosome"/>
    <property type="evidence" value="ECO:0007669"/>
    <property type="project" value="TreeGrafter"/>
</dbReference>
<dbReference type="Pfam" id="PF09325">
    <property type="entry name" value="Vps5"/>
    <property type="match status" value="1"/>
</dbReference>
<accession>A0A9W8AY80</accession>
<reference evidence="2" key="1">
    <citation type="submission" date="2022-07" db="EMBL/GenBank/DDBJ databases">
        <title>Phylogenomic reconstructions and comparative analyses of Kickxellomycotina fungi.</title>
        <authorList>
            <person name="Reynolds N.K."/>
            <person name="Stajich J.E."/>
            <person name="Barry K."/>
            <person name="Grigoriev I.V."/>
            <person name="Crous P."/>
            <person name="Smith M.E."/>
        </authorList>
    </citation>
    <scope>NUCLEOTIDE SEQUENCE</scope>
    <source>
        <strain evidence="2">RSA 1196</strain>
    </source>
</reference>
<dbReference type="GO" id="GO:0006886">
    <property type="term" value="P:intracellular protein transport"/>
    <property type="evidence" value="ECO:0007669"/>
    <property type="project" value="TreeGrafter"/>
</dbReference>
<dbReference type="EMBL" id="JANBPY010000204">
    <property type="protein sequence ID" value="KAJ1968291.1"/>
    <property type="molecule type" value="Genomic_DNA"/>
</dbReference>
<dbReference type="Gene3D" id="1.20.1270.60">
    <property type="entry name" value="Arfaptin homology (AH) domain/BAR domain"/>
    <property type="match status" value="1"/>
</dbReference>
<evidence type="ECO:0000313" key="3">
    <source>
        <dbReference type="Proteomes" id="UP001150925"/>
    </source>
</evidence>
<dbReference type="OrthoDB" id="9976382at2759"/>
<dbReference type="SMART" id="SM00312">
    <property type="entry name" value="PX"/>
    <property type="match status" value="1"/>
</dbReference>
<evidence type="ECO:0000313" key="2">
    <source>
        <dbReference type="EMBL" id="KAJ1968291.1"/>
    </source>
</evidence>
<dbReference type="PANTHER" id="PTHR47433:SF1">
    <property type="entry name" value="VACUOLAR PROTEIN SORTING-ASSOCIATED PROTEIN 17"/>
    <property type="match status" value="1"/>
</dbReference>
<keyword evidence="3" id="KW-1185">Reference proteome</keyword>
<dbReference type="InterPro" id="IPR053055">
    <property type="entry name" value="VPS17"/>
</dbReference>
<comment type="caution">
    <text evidence="2">The sequence shown here is derived from an EMBL/GenBank/DDBJ whole genome shotgun (WGS) entry which is preliminary data.</text>
</comment>
<dbReference type="InterPro" id="IPR027267">
    <property type="entry name" value="AH/BAR_dom_sf"/>
</dbReference>
<dbReference type="Pfam" id="PF00787">
    <property type="entry name" value="PX"/>
    <property type="match status" value="1"/>
</dbReference>
<dbReference type="SUPFAM" id="SSF64268">
    <property type="entry name" value="PX domain"/>
    <property type="match status" value="1"/>
</dbReference>
<dbReference type="PROSITE" id="PS50195">
    <property type="entry name" value="PX"/>
    <property type="match status" value="1"/>
</dbReference>
<dbReference type="GO" id="GO:0005829">
    <property type="term" value="C:cytosol"/>
    <property type="evidence" value="ECO:0007669"/>
    <property type="project" value="GOC"/>
</dbReference>
<sequence length="428" mass="49112">MDNRASPSRPIPRHHTRGEDYITFKVTQAERGKKGSSFRFDVTTNLPNFKRTQHSAVERTYSELGKLRAHLVRTYPGVVIQALPKETAHTPTSVNANAKQTVVHIGPTAQAAGPTHQFNSTSFEEELLVKDAVQLFLTRVASHPVLRNDYELREFVETPFLFNPSTLPTEPSKMSTTFLPFTSGRKSRHSFPQALHDPQEIGTLEVGSEPWYDTVGSQLTEYETDLGPTRKAAARVGRKRKVLAELLQELAMKNVAISVTESDEELSFALRRTGNLFHRVSEIQQLQAEHASMRMDYFLDWYERSAECVLDAITNRKQMHTEFDHLNKRTERRRQNIMALKSASSIHTERADQALEEYEQAKSEQSTQSQFLEVVNDELPCSIKEFENQRVQDTLLWLRNLSKRHLEFEKQQLAELERILQLTPQTHS</sequence>
<organism evidence="2 3">
    <name type="scientific">Dispira parvispora</name>
    <dbReference type="NCBI Taxonomy" id="1520584"/>
    <lineage>
        <taxon>Eukaryota</taxon>
        <taxon>Fungi</taxon>
        <taxon>Fungi incertae sedis</taxon>
        <taxon>Zoopagomycota</taxon>
        <taxon>Kickxellomycotina</taxon>
        <taxon>Dimargaritomycetes</taxon>
        <taxon>Dimargaritales</taxon>
        <taxon>Dimargaritaceae</taxon>
        <taxon>Dispira</taxon>
    </lineage>
</organism>
<dbReference type="Proteomes" id="UP001150925">
    <property type="component" value="Unassembled WGS sequence"/>
</dbReference>
<name>A0A9W8AY80_9FUNG</name>
<dbReference type="AlphaFoldDB" id="A0A9W8AY80"/>
<dbReference type="Gene3D" id="3.30.1520.10">
    <property type="entry name" value="Phox-like domain"/>
    <property type="match status" value="1"/>
</dbReference>
<dbReference type="GO" id="GO:0030905">
    <property type="term" value="C:retromer, tubulation complex"/>
    <property type="evidence" value="ECO:0007669"/>
    <property type="project" value="TreeGrafter"/>
</dbReference>
<proteinExistence type="predicted"/>
<protein>
    <submittedName>
        <fullName evidence="2">Vacuolar protein sorting-associated protein 17</fullName>
    </submittedName>
</protein>
<dbReference type="PANTHER" id="PTHR47433">
    <property type="entry name" value="VACUOLAR PROTEIN SORTING-ASSOCIATED PROTEIN 17"/>
    <property type="match status" value="1"/>
</dbReference>
<dbReference type="GO" id="GO:0042147">
    <property type="term" value="P:retrograde transport, endosome to Golgi"/>
    <property type="evidence" value="ECO:0007669"/>
    <property type="project" value="TreeGrafter"/>
</dbReference>